<dbReference type="STRING" id="4577.A0A1D6HP13"/>
<dbReference type="PANTHER" id="PTHR46248:SF18">
    <property type="entry name" value="TERNARY COMPLEX FACTOR MIP1 LEUCINE-ZIPPER DOMAIN-CONTAINING PROTEIN"/>
    <property type="match status" value="1"/>
</dbReference>
<dbReference type="InParanoid" id="A0A1D6HP13"/>
<gene>
    <name evidence="1" type="ORF">ZEAMMB73_Zm00001d018448</name>
</gene>
<name>A0A1D6HP13_MAIZE</name>
<protein>
    <submittedName>
        <fullName evidence="1">Uncharacterized protein</fullName>
    </submittedName>
</protein>
<dbReference type="ExpressionAtlas" id="A0A1D6HP13">
    <property type="expression patterns" value="baseline and differential"/>
</dbReference>
<evidence type="ECO:0000313" key="1">
    <source>
        <dbReference type="EMBL" id="AQK76017.1"/>
    </source>
</evidence>
<sequence length="301" mass="34532">MSSVDEFQTQPYQYNCDTMFNLCGNTESQKFWNISNVCWMNFLQDSWYSNVLYLGNEDEVPILTMTCPASDIERYKSGELRLAPSSLILPKDVLGHRRRPMSPKASPRKHPSAGTKDEFWVWHLPADQKTRPSLGGVVQAFCCYGEMRCRVSPPSVSGSCGRSSADPYDVPEFGWRDIRRYKQFRSVDTNISTGDDSALGQRLKALLWKLSLVDLAGFSHQHNRLPFWINTYYSCMMNLQGKGHHPVIQMEMKFKTIRILSHERLQMRFNFIRSLDCIFCIPLACMAGLAMSGFSIFGHYT</sequence>
<dbReference type="PANTHER" id="PTHR46248">
    <property type="entry name" value="EXPRESSED PROTEIN"/>
    <property type="match status" value="1"/>
</dbReference>
<organism evidence="1">
    <name type="scientific">Zea mays</name>
    <name type="common">Maize</name>
    <dbReference type="NCBI Taxonomy" id="4577"/>
    <lineage>
        <taxon>Eukaryota</taxon>
        <taxon>Viridiplantae</taxon>
        <taxon>Streptophyta</taxon>
        <taxon>Embryophyta</taxon>
        <taxon>Tracheophyta</taxon>
        <taxon>Spermatophyta</taxon>
        <taxon>Magnoliopsida</taxon>
        <taxon>Liliopsida</taxon>
        <taxon>Poales</taxon>
        <taxon>Poaceae</taxon>
        <taxon>PACMAD clade</taxon>
        <taxon>Panicoideae</taxon>
        <taxon>Andropogonodae</taxon>
        <taxon>Andropogoneae</taxon>
        <taxon>Tripsacinae</taxon>
        <taxon>Zea</taxon>
    </lineage>
</organism>
<proteinExistence type="predicted"/>
<dbReference type="AlphaFoldDB" id="A0A1D6HP13"/>
<dbReference type="EMBL" id="CM000781">
    <property type="protein sequence ID" value="AQK76017.1"/>
    <property type="molecule type" value="Genomic_DNA"/>
</dbReference>
<accession>A0A1D6HP13</accession>
<reference evidence="1" key="1">
    <citation type="submission" date="2015-12" db="EMBL/GenBank/DDBJ databases">
        <title>Update maize B73 reference genome by single molecule sequencing technologies.</title>
        <authorList>
            <consortium name="Maize Genome Sequencing Project"/>
            <person name="Ware D."/>
        </authorList>
    </citation>
    <scope>NUCLEOTIDE SEQUENCE</scope>
    <source>
        <tissue evidence="1">Seedling</tissue>
    </source>
</reference>